<feature type="transmembrane region" description="Helical" evidence="1">
    <location>
        <begin position="33"/>
        <end position="57"/>
    </location>
</feature>
<keyword evidence="1" id="KW-0472">Membrane</keyword>
<feature type="transmembrane region" description="Helical" evidence="1">
    <location>
        <begin position="179"/>
        <end position="198"/>
    </location>
</feature>
<reference evidence="2 3" key="1">
    <citation type="journal article" date="2019" name="Int. J. Syst. Evol. Microbiol.">
        <title>The Global Catalogue of Microorganisms (GCM) 10K type strain sequencing project: providing services to taxonomists for standard genome sequencing and annotation.</title>
        <authorList>
            <consortium name="The Broad Institute Genomics Platform"/>
            <consortium name="The Broad Institute Genome Sequencing Center for Infectious Disease"/>
            <person name="Wu L."/>
            <person name="Ma J."/>
        </authorList>
    </citation>
    <scope>NUCLEOTIDE SEQUENCE [LARGE SCALE GENOMIC DNA]</scope>
    <source>
        <strain evidence="2 3">JCM 16013</strain>
    </source>
</reference>
<evidence type="ECO:0000256" key="1">
    <source>
        <dbReference type="SAM" id="Phobius"/>
    </source>
</evidence>
<evidence type="ECO:0000313" key="2">
    <source>
        <dbReference type="EMBL" id="GAA1983302.1"/>
    </source>
</evidence>
<keyword evidence="3" id="KW-1185">Reference proteome</keyword>
<proteinExistence type="predicted"/>
<comment type="caution">
    <text evidence="2">The sequence shown here is derived from an EMBL/GenBank/DDBJ whole genome shotgun (WGS) entry which is preliminary data.</text>
</comment>
<dbReference type="EMBL" id="BAAAQM010000031">
    <property type="protein sequence ID" value="GAA1983302.1"/>
    <property type="molecule type" value="Genomic_DNA"/>
</dbReference>
<organism evidence="2 3">
    <name type="scientific">Catenulispora subtropica</name>
    <dbReference type="NCBI Taxonomy" id="450798"/>
    <lineage>
        <taxon>Bacteria</taxon>
        <taxon>Bacillati</taxon>
        <taxon>Actinomycetota</taxon>
        <taxon>Actinomycetes</taxon>
        <taxon>Catenulisporales</taxon>
        <taxon>Catenulisporaceae</taxon>
        <taxon>Catenulispora</taxon>
    </lineage>
</organism>
<gene>
    <name evidence="2" type="ORF">GCM10009838_51250</name>
</gene>
<accession>A0ABN2SAI4</accession>
<protein>
    <submittedName>
        <fullName evidence="2">Uncharacterized protein</fullName>
    </submittedName>
</protein>
<keyword evidence="1" id="KW-0812">Transmembrane</keyword>
<keyword evidence="1" id="KW-1133">Transmembrane helix</keyword>
<name>A0ABN2SAI4_9ACTN</name>
<sequence>MEEFARLHTLPVTVANGNQIIVYRAATRRWRAVGFALGVLIPAAVTGSFLITFPWALAGWFAGAAVAELRVAHLDRSPGTRASASLTPRRTSDYLPRAGRWAVPGAMACCLASAILCAVRHGAHPAGDLSEVGLWTGLGVGTGAVALAAQRHILRRPQPLASPDRTAADDAIRSRSMHVLAASGMVLVGLCVSAQLSAADILPPDNTATAVHALLGIGVPLLGRILAYWPSPPATPDSA</sequence>
<feature type="transmembrane region" description="Helical" evidence="1">
    <location>
        <begin position="210"/>
        <end position="229"/>
    </location>
</feature>
<dbReference type="Proteomes" id="UP001499854">
    <property type="component" value="Unassembled WGS sequence"/>
</dbReference>
<evidence type="ECO:0000313" key="3">
    <source>
        <dbReference type="Proteomes" id="UP001499854"/>
    </source>
</evidence>